<proteinExistence type="predicted"/>
<evidence type="ECO:0000313" key="2">
    <source>
        <dbReference type="Proteomes" id="UP001596147"/>
    </source>
</evidence>
<accession>A0ABW0LK23</accession>
<dbReference type="Pfam" id="PF07485">
    <property type="entry name" value="DUF1529"/>
    <property type="match status" value="2"/>
</dbReference>
<gene>
    <name evidence="1" type="ORF">ACFPM4_08720</name>
</gene>
<dbReference type="Proteomes" id="UP001596147">
    <property type="component" value="Unassembled WGS sequence"/>
</dbReference>
<sequence>MKKSQSKLCQEFARILNSTPSIINGVCTATRSRTNLHPIVLGREADSFMFVPQAFSFENMDRGGKALCLGETVLLQEEVNPFMSKLRKFDIIVTAVHNHWLFDKPRLMYMHFESIDDPITFAKKVREAMKVLTTRDITVESTKANVDVLDEEFTFAHDDINESQLCDKFNRILGGTMHSFEDGVCMVMRSRLNIKPVVLGRRGRSFLLIPQMFNFESMTPDGRALCSGETVILQSEINPFISKLRQHGIIVTAIHNHWLFDKPRLMYMHWVSIDHPLAFARKTRDALSVLTTRQIQPRR</sequence>
<comment type="caution">
    <text evidence="1">The sequence shown here is derived from an EMBL/GenBank/DDBJ whole genome shotgun (WGS) entry which is preliminary data.</text>
</comment>
<organism evidence="1 2">
    <name type="scientific">Lederbergia graminis</name>
    <dbReference type="NCBI Taxonomy" id="735518"/>
    <lineage>
        <taxon>Bacteria</taxon>
        <taxon>Bacillati</taxon>
        <taxon>Bacillota</taxon>
        <taxon>Bacilli</taxon>
        <taxon>Bacillales</taxon>
        <taxon>Bacillaceae</taxon>
        <taxon>Lederbergia</taxon>
    </lineage>
</organism>
<dbReference type="InterPro" id="IPR011094">
    <property type="entry name" value="Uncharacterised_LppY/LpqO"/>
</dbReference>
<name>A0ABW0LK23_9BACI</name>
<dbReference type="RefSeq" id="WP_382350413.1">
    <property type="nucleotide sequence ID" value="NZ_JBHSMC010000011.1"/>
</dbReference>
<dbReference type="EMBL" id="JBHSMC010000011">
    <property type="protein sequence ID" value="MFC5464836.1"/>
    <property type="molecule type" value="Genomic_DNA"/>
</dbReference>
<protein>
    <submittedName>
        <fullName evidence="1">DUF1259 domain-containing protein</fullName>
    </submittedName>
</protein>
<evidence type="ECO:0000313" key="1">
    <source>
        <dbReference type="EMBL" id="MFC5464836.1"/>
    </source>
</evidence>
<keyword evidence="2" id="KW-1185">Reference proteome</keyword>
<reference evidence="2" key="1">
    <citation type="journal article" date="2019" name="Int. J. Syst. Evol. Microbiol.">
        <title>The Global Catalogue of Microorganisms (GCM) 10K type strain sequencing project: providing services to taxonomists for standard genome sequencing and annotation.</title>
        <authorList>
            <consortium name="The Broad Institute Genomics Platform"/>
            <consortium name="The Broad Institute Genome Sequencing Center for Infectious Disease"/>
            <person name="Wu L."/>
            <person name="Ma J."/>
        </authorList>
    </citation>
    <scope>NUCLEOTIDE SEQUENCE [LARGE SCALE GENOMIC DNA]</scope>
    <source>
        <strain evidence="2">CGMCC 1.12237</strain>
    </source>
</reference>